<evidence type="ECO:0000256" key="3">
    <source>
        <dbReference type="ARBA" id="ARBA00022679"/>
    </source>
</evidence>
<keyword evidence="2 6" id="KW-0489">Methyltransferase</keyword>
<organism evidence="6 7">
    <name type="scientific">Mycolicibacterium agri</name>
    <name type="common">Mycobacterium agri</name>
    <dbReference type="NCBI Taxonomy" id="36811"/>
    <lineage>
        <taxon>Bacteria</taxon>
        <taxon>Bacillati</taxon>
        <taxon>Actinomycetota</taxon>
        <taxon>Actinomycetes</taxon>
        <taxon>Mycobacteriales</taxon>
        <taxon>Mycobacteriaceae</taxon>
        <taxon>Mycolicibacterium</taxon>
    </lineage>
</organism>
<dbReference type="InterPro" id="IPR051052">
    <property type="entry name" value="Diverse_substrate_MTase"/>
</dbReference>
<evidence type="ECO:0000313" key="8">
    <source>
        <dbReference type="Proteomes" id="UP000465302"/>
    </source>
</evidence>
<accession>A0A2A7N712</accession>
<comment type="similarity">
    <text evidence="1">Belongs to the methyltransferase superfamily.</text>
</comment>
<reference evidence="5" key="3">
    <citation type="submission" date="2020-02" db="EMBL/GenBank/DDBJ databases">
        <authorList>
            <person name="Matsumoto Y."/>
            <person name="Motooka D."/>
            <person name="Nakamura S."/>
        </authorList>
    </citation>
    <scope>NUCLEOTIDE SEQUENCE</scope>
    <source>
        <strain evidence="5">JCM 6377</strain>
    </source>
</reference>
<reference evidence="6 7" key="1">
    <citation type="submission" date="2017-10" db="EMBL/GenBank/DDBJ databases">
        <title>The new phylogeny of genus Mycobacterium.</title>
        <authorList>
            <person name="Tortoli E."/>
            <person name="Trovato A."/>
            <person name="Cirillo D.M."/>
        </authorList>
    </citation>
    <scope>NUCLEOTIDE SEQUENCE [LARGE SCALE GENOMIC DNA]</scope>
    <source>
        <strain evidence="6 7">CCUG37673</strain>
    </source>
</reference>
<dbReference type="SUPFAM" id="SSF53335">
    <property type="entry name" value="S-adenosyl-L-methionine-dependent methyltransferases"/>
    <property type="match status" value="1"/>
</dbReference>
<dbReference type="AlphaFoldDB" id="A0A2A7N712"/>
<protein>
    <submittedName>
        <fullName evidence="6">SAM-dependent methyltransferase</fullName>
    </submittedName>
</protein>
<dbReference type="GO" id="GO:0008757">
    <property type="term" value="F:S-adenosylmethionine-dependent methyltransferase activity"/>
    <property type="evidence" value="ECO:0007669"/>
    <property type="project" value="InterPro"/>
</dbReference>
<feature type="domain" description="Methyltransferase type 11" evidence="4">
    <location>
        <begin position="45"/>
        <end position="132"/>
    </location>
</feature>
<evidence type="ECO:0000256" key="2">
    <source>
        <dbReference type="ARBA" id="ARBA00022603"/>
    </source>
</evidence>
<dbReference type="Proteomes" id="UP000220914">
    <property type="component" value="Unassembled WGS sequence"/>
</dbReference>
<dbReference type="PANTHER" id="PTHR44942:SF4">
    <property type="entry name" value="METHYLTRANSFERASE TYPE 11 DOMAIN-CONTAINING PROTEIN"/>
    <property type="match status" value="1"/>
</dbReference>
<dbReference type="Gene3D" id="3.40.50.150">
    <property type="entry name" value="Vaccinia Virus protein VP39"/>
    <property type="match status" value="1"/>
</dbReference>
<evidence type="ECO:0000256" key="1">
    <source>
        <dbReference type="ARBA" id="ARBA00008361"/>
    </source>
</evidence>
<keyword evidence="3 6" id="KW-0808">Transferase</keyword>
<dbReference type="GO" id="GO:0032259">
    <property type="term" value="P:methylation"/>
    <property type="evidence" value="ECO:0007669"/>
    <property type="project" value="UniProtKB-KW"/>
</dbReference>
<dbReference type="InterPro" id="IPR029063">
    <property type="entry name" value="SAM-dependent_MTases_sf"/>
</dbReference>
<dbReference type="Pfam" id="PF08241">
    <property type="entry name" value="Methyltransf_11"/>
    <property type="match status" value="1"/>
</dbReference>
<dbReference type="PANTHER" id="PTHR44942">
    <property type="entry name" value="METHYLTRANSF_11 DOMAIN-CONTAINING PROTEIN"/>
    <property type="match status" value="1"/>
</dbReference>
<gene>
    <name evidence="6" type="ORF">CQY20_10260</name>
    <name evidence="5" type="ORF">MAGR_00370</name>
</gene>
<dbReference type="RefSeq" id="WP_097939966.1">
    <property type="nucleotide sequence ID" value="NZ_BLKS01000001.1"/>
</dbReference>
<evidence type="ECO:0000313" key="6">
    <source>
        <dbReference type="EMBL" id="PEG39563.1"/>
    </source>
</evidence>
<evidence type="ECO:0000313" key="7">
    <source>
        <dbReference type="Proteomes" id="UP000220914"/>
    </source>
</evidence>
<reference evidence="5 8" key="2">
    <citation type="journal article" date="2019" name="Emerg. Microbes Infect.">
        <title>Comprehensive subspecies identification of 175 nontuberculous mycobacteria species based on 7547 genomic profiles.</title>
        <authorList>
            <person name="Matsumoto Y."/>
            <person name="Kinjo T."/>
            <person name="Motooka D."/>
            <person name="Nabeya D."/>
            <person name="Jung N."/>
            <person name="Uechi K."/>
            <person name="Horii T."/>
            <person name="Iida T."/>
            <person name="Fujita J."/>
            <person name="Nakamura S."/>
        </authorList>
    </citation>
    <scope>NUCLEOTIDE SEQUENCE [LARGE SCALE GENOMIC DNA]</scope>
    <source>
        <strain evidence="5 8">JCM 6377</strain>
    </source>
</reference>
<keyword evidence="7" id="KW-1185">Reference proteome</keyword>
<comment type="caution">
    <text evidence="6">The sequence shown here is derived from an EMBL/GenBank/DDBJ whole genome shotgun (WGS) entry which is preliminary data.</text>
</comment>
<dbReference type="InterPro" id="IPR013216">
    <property type="entry name" value="Methyltransf_11"/>
</dbReference>
<evidence type="ECO:0000313" key="5">
    <source>
        <dbReference type="EMBL" id="GFG48596.1"/>
    </source>
</evidence>
<name>A0A2A7N712_MYCAG</name>
<evidence type="ECO:0000259" key="4">
    <source>
        <dbReference type="Pfam" id="PF08241"/>
    </source>
</evidence>
<dbReference type="CDD" id="cd02440">
    <property type="entry name" value="AdoMet_MTases"/>
    <property type="match status" value="1"/>
</dbReference>
<dbReference type="Proteomes" id="UP000465302">
    <property type="component" value="Unassembled WGS sequence"/>
</dbReference>
<dbReference type="OrthoDB" id="9797252at2"/>
<proteinExistence type="inferred from homology"/>
<dbReference type="EMBL" id="PDCP01000014">
    <property type="protein sequence ID" value="PEG39563.1"/>
    <property type="molecule type" value="Genomic_DNA"/>
</dbReference>
<sequence>MEGSRNADRLRAEAFGLAADDYHRYRPRYPHSLISELVADKTAALDVGAGTGIAAAQLQDAGMEVLAVEPDARMARVATQHGISVEKSRFEDWDPAGRSFDLVIFAQSFQWVEPQVALDKVASVLRPGGRLALLWNRIIPITPTQDELDEAYAPHVNTSQRATISDVCERELMEMIRSCGYEVQQRGLAEALHYSTDAWVNMVFTYSNVLTLGSKTRSEVRARLVRRIGVDGVDAENHAVAVIAISAAN</sequence>
<dbReference type="EMBL" id="BLKS01000001">
    <property type="protein sequence ID" value="GFG48596.1"/>
    <property type="molecule type" value="Genomic_DNA"/>
</dbReference>